<reference evidence="12 13" key="1">
    <citation type="submission" date="2019-07" db="EMBL/GenBank/DDBJ databases">
        <title>WGS assembly of Gossypium mustelinum.</title>
        <authorList>
            <person name="Chen Z.J."/>
            <person name="Sreedasyam A."/>
            <person name="Ando A."/>
            <person name="Song Q."/>
            <person name="De L."/>
            <person name="Hulse-Kemp A."/>
            <person name="Ding M."/>
            <person name="Ye W."/>
            <person name="Kirkbride R."/>
            <person name="Jenkins J."/>
            <person name="Plott C."/>
            <person name="Lovell J."/>
            <person name="Lin Y.-M."/>
            <person name="Vaughn R."/>
            <person name="Liu B."/>
            <person name="Li W."/>
            <person name="Simpson S."/>
            <person name="Scheffler B."/>
            <person name="Saski C."/>
            <person name="Grover C."/>
            <person name="Hu G."/>
            <person name="Conover J."/>
            <person name="Carlson J."/>
            <person name="Shu S."/>
            <person name="Boston L."/>
            <person name="Williams M."/>
            <person name="Peterson D."/>
            <person name="Mcgee K."/>
            <person name="Jones D."/>
            <person name="Wendel J."/>
            <person name="Stelly D."/>
            <person name="Grimwood J."/>
            <person name="Schmutz J."/>
        </authorList>
    </citation>
    <scope>NUCLEOTIDE SEQUENCE [LARGE SCALE GENOMIC DNA]</scope>
    <source>
        <strain evidence="12">1408120.09</strain>
    </source>
</reference>
<comment type="subunit">
    <text evidence="2">Homodimer.</text>
</comment>
<keyword evidence="13" id="KW-1185">Reference proteome</keyword>
<dbReference type="InterPro" id="IPR008906">
    <property type="entry name" value="HATC_C_dom"/>
</dbReference>
<dbReference type="InterPro" id="IPR003656">
    <property type="entry name" value="Znf_BED"/>
</dbReference>
<dbReference type="InterPro" id="IPR052035">
    <property type="entry name" value="ZnF_BED_domain_contain"/>
</dbReference>
<gene>
    <name evidence="12" type="ORF">E1A91_A13G186300v1</name>
</gene>
<protein>
    <recommendedName>
        <fullName evidence="11">BED-type domain-containing protein</fullName>
    </recommendedName>
</protein>
<evidence type="ECO:0000256" key="2">
    <source>
        <dbReference type="ARBA" id="ARBA00011738"/>
    </source>
</evidence>
<dbReference type="InterPro" id="IPR012337">
    <property type="entry name" value="RNaseH-like_sf"/>
</dbReference>
<name>A0A5D2WK71_GOSMU</name>
<evidence type="ECO:0000313" key="13">
    <source>
        <dbReference type="Proteomes" id="UP000323597"/>
    </source>
</evidence>
<dbReference type="GO" id="GO:0008270">
    <property type="term" value="F:zinc ion binding"/>
    <property type="evidence" value="ECO:0007669"/>
    <property type="project" value="UniProtKB-KW"/>
</dbReference>
<dbReference type="GO" id="GO:0046983">
    <property type="term" value="F:protein dimerization activity"/>
    <property type="evidence" value="ECO:0007669"/>
    <property type="project" value="InterPro"/>
</dbReference>
<evidence type="ECO:0000256" key="10">
    <source>
        <dbReference type="PROSITE-ProRule" id="PRU00027"/>
    </source>
</evidence>
<keyword evidence="9" id="KW-0539">Nucleus</keyword>
<dbReference type="PROSITE" id="PS50808">
    <property type="entry name" value="ZF_BED"/>
    <property type="match status" value="1"/>
</dbReference>
<proteinExistence type="predicted"/>
<keyword evidence="8" id="KW-0804">Transcription</keyword>
<dbReference type="Proteomes" id="UP000323597">
    <property type="component" value="Chromosome A13"/>
</dbReference>
<dbReference type="Pfam" id="PF02892">
    <property type="entry name" value="zf-BED"/>
    <property type="match status" value="1"/>
</dbReference>
<dbReference type="Pfam" id="PF05699">
    <property type="entry name" value="Dimer_Tnp_hAT"/>
    <property type="match status" value="1"/>
</dbReference>
<organism evidence="12 13">
    <name type="scientific">Gossypium mustelinum</name>
    <name type="common">Cotton</name>
    <name type="synonym">Gossypium caicoense</name>
    <dbReference type="NCBI Taxonomy" id="34275"/>
    <lineage>
        <taxon>Eukaryota</taxon>
        <taxon>Viridiplantae</taxon>
        <taxon>Streptophyta</taxon>
        <taxon>Embryophyta</taxon>
        <taxon>Tracheophyta</taxon>
        <taxon>Spermatophyta</taxon>
        <taxon>Magnoliopsida</taxon>
        <taxon>eudicotyledons</taxon>
        <taxon>Gunneridae</taxon>
        <taxon>Pentapetalae</taxon>
        <taxon>rosids</taxon>
        <taxon>malvids</taxon>
        <taxon>Malvales</taxon>
        <taxon>Malvaceae</taxon>
        <taxon>Malvoideae</taxon>
        <taxon>Gossypium</taxon>
    </lineage>
</organism>
<evidence type="ECO:0000256" key="3">
    <source>
        <dbReference type="ARBA" id="ARBA00022723"/>
    </source>
</evidence>
<accession>A0A5D2WK71</accession>
<keyword evidence="3" id="KW-0479">Metal-binding</keyword>
<dbReference type="InterPro" id="IPR036236">
    <property type="entry name" value="Znf_C2H2_sf"/>
</dbReference>
<evidence type="ECO:0000256" key="6">
    <source>
        <dbReference type="ARBA" id="ARBA00023015"/>
    </source>
</evidence>
<sequence length="614" mass="70203">MTMASSNSPIPVDDGFNEYESAAKRQKSTTSKVWDEMTKLECESKNELKAQCNHCKTIFSAKSSSGTSHLRRHLNSSTQPSLGGVPFIKNYKFDVDECRQAVSTFLVCGKHSFRTVEEPGFRHMMRIASLNFKNISRYTAARDVLMYYAKERDRVKEELAKAPGLICLTSDNWNSEHTNDEYICITAHWVDKDWKLQKRIIRFRALFPPYDGLNIADELVLCLSQWGIDKKIFSITLDNASYNDVMVSCLKNRFRANRAILCDGAFFQVRCCAHILNLIVKAGLELADDIVSKIRNGIKYIKKSGIRRKRFYDVADKSFHLNVTKKLRQDINVAILCKFLKVFYDVTCIFSGSNYPTANLYFRGVWKVHKLLLDTVKSPHSFLTPMVKQMQEKFNKYWAEYSLILSCAAILDPRYKLNYVQYCFTTIYGIHASDFVETILSNLRLLFDEYVKRFKSTSSSLAGSSNVSDKNPVDSSLDEHNVNSVDFGFGGDFDESDDYKRYLNESSTMSEKSQLDIYLEEPALELNSQIDVLDYWSKSSVRYNELSLLARDLLAIPISTVASESAFSMGKKVITPLRSSLKPKTVQAVVCLDDWMRAKGFSTGNYYSRFIVVI</sequence>
<dbReference type="SUPFAM" id="SSF57667">
    <property type="entry name" value="beta-beta-alpha zinc fingers"/>
    <property type="match status" value="1"/>
</dbReference>
<keyword evidence="6" id="KW-0805">Transcription regulation</keyword>
<comment type="subcellular location">
    <subcellularLocation>
        <location evidence="1">Nucleus</location>
    </subcellularLocation>
</comment>
<dbReference type="InterPro" id="IPR025525">
    <property type="entry name" value="hAT-like_transposase_RNase-H"/>
</dbReference>
<dbReference type="PANTHER" id="PTHR46481:SF10">
    <property type="entry name" value="ZINC FINGER BED DOMAIN-CONTAINING PROTEIN 39"/>
    <property type="match status" value="1"/>
</dbReference>
<dbReference type="Pfam" id="PF14372">
    <property type="entry name" value="hAT-like_RNase-H"/>
    <property type="match status" value="1"/>
</dbReference>
<evidence type="ECO:0000259" key="11">
    <source>
        <dbReference type="PROSITE" id="PS50808"/>
    </source>
</evidence>
<dbReference type="EMBL" id="CM017648">
    <property type="protein sequence ID" value="TYJ01889.1"/>
    <property type="molecule type" value="Genomic_DNA"/>
</dbReference>
<evidence type="ECO:0000256" key="5">
    <source>
        <dbReference type="ARBA" id="ARBA00022833"/>
    </source>
</evidence>
<evidence type="ECO:0000256" key="9">
    <source>
        <dbReference type="ARBA" id="ARBA00023242"/>
    </source>
</evidence>
<keyword evidence="5" id="KW-0862">Zinc</keyword>
<evidence type="ECO:0000256" key="4">
    <source>
        <dbReference type="ARBA" id="ARBA00022771"/>
    </source>
</evidence>
<keyword evidence="7" id="KW-0238">DNA-binding</keyword>
<feature type="domain" description="BED-type" evidence="11">
    <location>
        <begin position="28"/>
        <end position="74"/>
    </location>
</feature>
<evidence type="ECO:0000256" key="1">
    <source>
        <dbReference type="ARBA" id="ARBA00004123"/>
    </source>
</evidence>
<evidence type="ECO:0000256" key="8">
    <source>
        <dbReference type="ARBA" id="ARBA00023163"/>
    </source>
</evidence>
<dbReference type="AlphaFoldDB" id="A0A5D2WK71"/>
<evidence type="ECO:0000313" key="12">
    <source>
        <dbReference type="EMBL" id="TYJ01889.1"/>
    </source>
</evidence>
<dbReference type="PANTHER" id="PTHR46481">
    <property type="entry name" value="ZINC FINGER BED DOMAIN-CONTAINING PROTEIN 4"/>
    <property type="match status" value="1"/>
</dbReference>
<keyword evidence="4 10" id="KW-0863">Zinc-finger</keyword>
<dbReference type="GO" id="GO:0005634">
    <property type="term" value="C:nucleus"/>
    <property type="evidence" value="ECO:0007669"/>
    <property type="project" value="UniProtKB-SubCell"/>
</dbReference>
<evidence type="ECO:0000256" key="7">
    <source>
        <dbReference type="ARBA" id="ARBA00023125"/>
    </source>
</evidence>
<dbReference type="SUPFAM" id="SSF53098">
    <property type="entry name" value="Ribonuclease H-like"/>
    <property type="match status" value="1"/>
</dbReference>
<dbReference type="GO" id="GO:0009791">
    <property type="term" value="P:post-embryonic development"/>
    <property type="evidence" value="ECO:0007669"/>
    <property type="project" value="UniProtKB-ARBA"/>
</dbReference>
<dbReference type="GO" id="GO:0003677">
    <property type="term" value="F:DNA binding"/>
    <property type="evidence" value="ECO:0007669"/>
    <property type="project" value="UniProtKB-KW"/>
</dbReference>
<dbReference type="SMART" id="SM00614">
    <property type="entry name" value="ZnF_BED"/>
    <property type="match status" value="1"/>
</dbReference>